<feature type="binding site" evidence="5 9">
    <location>
        <position position="260"/>
    </location>
    <ligand>
        <name>substrate</name>
    </ligand>
</feature>
<feature type="binding site" evidence="5 9">
    <location>
        <position position="361"/>
    </location>
    <ligand>
        <name>substrate</name>
    </ligand>
</feature>
<dbReference type="SUPFAM" id="SSF53720">
    <property type="entry name" value="ALDH-like"/>
    <property type="match status" value="1"/>
</dbReference>
<keyword evidence="4 5" id="KW-0560">Oxidoreductase</keyword>
<feature type="binding site" evidence="5 9">
    <location>
        <position position="238"/>
    </location>
    <ligand>
        <name>substrate</name>
    </ligand>
</feature>
<keyword evidence="2 5" id="KW-0479">Metal-binding</keyword>
<proteinExistence type="inferred from homology"/>
<evidence type="ECO:0000256" key="9">
    <source>
        <dbReference type="PIRSR" id="PIRSR000099-3"/>
    </source>
</evidence>
<dbReference type="Pfam" id="PF00815">
    <property type="entry name" value="Histidinol_dh"/>
    <property type="match status" value="1"/>
</dbReference>
<dbReference type="eggNOG" id="COG0141">
    <property type="taxonomic scope" value="Bacteria"/>
</dbReference>
<feature type="binding site" evidence="5 9">
    <location>
        <position position="415"/>
    </location>
    <ligand>
        <name>substrate</name>
    </ligand>
</feature>
<feature type="binding site" evidence="5 8">
    <location>
        <position position="131"/>
    </location>
    <ligand>
        <name>NAD(+)</name>
        <dbReference type="ChEBI" id="CHEBI:57540"/>
    </ligand>
</feature>
<feature type="active site" description="Proton acceptor" evidence="5 7">
    <location>
        <position position="328"/>
    </location>
</feature>
<keyword evidence="5" id="KW-0368">Histidine biosynthesis</keyword>
<evidence type="ECO:0000256" key="3">
    <source>
        <dbReference type="ARBA" id="ARBA00022833"/>
    </source>
</evidence>
<evidence type="ECO:0000256" key="10">
    <source>
        <dbReference type="PIRSR" id="PIRSR000099-4"/>
    </source>
</evidence>
<reference evidence="13" key="1">
    <citation type="journal article" date="2011" name="J. Bacteriol.">
        <title>Genome sequences of eight morphologically diverse alphaproteobacteria.</title>
        <authorList>
            <consortium name="US DOE Joint Genome Institute"/>
            <person name="Brown P.J."/>
            <person name="Kysela D.T."/>
            <person name="Buechlein A."/>
            <person name="Hemmerich C."/>
            <person name="Brun Y.V."/>
        </authorList>
    </citation>
    <scope>NUCLEOTIDE SEQUENCE [LARGE SCALE GENOMIC DNA]</scope>
    <source>
        <strain evidence="13">ATCC 49814 / DSM 5838 / IFAM 1418</strain>
    </source>
</reference>
<keyword evidence="5" id="KW-0028">Amino-acid biosynthesis</keyword>
<dbReference type="PANTHER" id="PTHR21256:SF2">
    <property type="entry name" value="HISTIDINE BIOSYNTHESIS TRIFUNCTIONAL PROTEIN"/>
    <property type="match status" value="1"/>
</dbReference>
<comment type="cofactor">
    <cofactor evidence="5 10">
        <name>Zn(2+)</name>
        <dbReference type="ChEBI" id="CHEBI:29105"/>
    </cofactor>
    <text evidence="5 10">Binds 1 zinc ion per subunit.</text>
</comment>
<evidence type="ECO:0000313" key="13">
    <source>
        <dbReference type="Proteomes" id="UP000002745"/>
    </source>
</evidence>
<dbReference type="InterPro" id="IPR016161">
    <property type="entry name" value="Ald_DH/histidinol_DH"/>
</dbReference>
<dbReference type="Gene3D" id="3.40.50.1980">
    <property type="entry name" value="Nitrogenase molybdenum iron protein domain"/>
    <property type="match status" value="2"/>
</dbReference>
<keyword evidence="5 8" id="KW-0520">NAD</keyword>
<evidence type="ECO:0000256" key="5">
    <source>
        <dbReference type="HAMAP-Rule" id="MF_01024"/>
    </source>
</evidence>
<feature type="active site" description="Proton acceptor" evidence="5 7">
    <location>
        <position position="327"/>
    </location>
</feature>
<dbReference type="PIRSF" id="PIRSF000099">
    <property type="entry name" value="Histidinol_dh"/>
    <property type="match status" value="1"/>
</dbReference>
<feature type="binding site" evidence="5 10">
    <location>
        <position position="420"/>
    </location>
    <ligand>
        <name>Zn(2+)</name>
        <dbReference type="ChEBI" id="CHEBI:29105"/>
    </ligand>
</feature>
<feature type="binding site" evidence="5 10">
    <location>
        <position position="361"/>
    </location>
    <ligand>
        <name>Zn(2+)</name>
        <dbReference type="ChEBI" id="CHEBI:29105"/>
    </ligand>
</feature>
<comment type="pathway">
    <text evidence="5">Amino-acid biosynthesis; L-histidine biosynthesis; L-histidine from 5-phospho-alpha-D-ribose 1-diphosphate: step 9/9.</text>
</comment>
<comment type="function">
    <text evidence="5">Catalyzes the sequential NAD-dependent oxidations of L-histidinol to L-histidinaldehyde and then to L-histidine.</text>
</comment>
<sequence>MARRFNILENATDFDGFKAFMKEPRGGGSLDVSVAANIVEDVKNRGAVAVVEYTTKFDKLDLNVSTLASSQVDLEALASKCPENVKAAIKFAAKRIEYYHAQQMPSDHRFVDDDGVDMAWRWGPIDAVGLYVPGGRASYPSSVLMNAIPAKVAGVKRMVMVAPAPEGNLNPAVAYAALTVGITEFYPIGGAQAVAALAYGAGPLLPVDKIVGPGNAFVAAAKRIVFGDVGIDTIAGPSEITVVADGKNDPAWIAADLLSQCEHDPAAQSILITSDQGFAEKVEIAVKEQLESLSTQATATTAWENHGAIVIAPMDRAAQLVDIIAPEHVEFAVDDPEELVDSVRHAGAMFVGRYGPEALGDYVTGSNHVLPTSGAARFSSGLSSLDFMKRTSIQRISVEAFAALSEAAETLAIAEGLPAHANSVSIRKN</sequence>
<dbReference type="OrthoDB" id="9805269at2"/>
<dbReference type="EMBL" id="CP001678">
    <property type="protein sequence ID" value="ACT59457.1"/>
    <property type="molecule type" value="Genomic_DNA"/>
</dbReference>
<evidence type="ECO:0000256" key="1">
    <source>
        <dbReference type="ARBA" id="ARBA00010178"/>
    </source>
</evidence>
<evidence type="ECO:0000256" key="6">
    <source>
        <dbReference type="PIRNR" id="PIRNR000099"/>
    </source>
</evidence>
<dbReference type="HOGENOM" id="CLU_006732_3_3_5"/>
<dbReference type="FunFam" id="3.40.50.1980:FF:000026">
    <property type="entry name" value="Histidinol dehydrogenase"/>
    <property type="match status" value="1"/>
</dbReference>
<dbReference type="HAMAP" id="MF_01024">
    <property type="entry name" value="HisD"/>
    <property type="match status" value="1"/>
</dbReference>
<dbReference type="Proteomes" id="UP000002745">
    <property type="component" value="Chromosome"/>
</dbReference>
<feature type="binding site" evidence="5 8">
    <location>
        <position position="215"/>
    </location>
    <ligand>
        <name>NAD(+)</name>
        <dbReference type="ChEBI" id="CHEBI:57540"/>
    </ligand>
</feature>
<dbReference type="EC" id="1.1.1.23" evidence="5"/>
<dbReference type="FunFam" id="3.40.50.1980:FF:000001">
    <property type="entry name" value="Histidinol dehydrogenase"/>
    <property type="match status" value="1"/>
</dbReference>
<dbReference type="NCBIfam" id="TIGR00069">
    <property type="entry name" value="hisD"/>
    <property type="match status" value="1"/>
</dbReference>
<dbReference type="CDD" id="cd06572">
    <property type="entry name" value="Histidinol_dh"/>
    <property type="match status" value="1"/>
</dbReference>
<evidence type="ECO:0000313" key="12">
    <source>
        <dbReference type="EMBL" id="ACT59457.1"/>
    </source>
</evidence>
<evidence type="ECO:0000256" key="4">
    <source>
        <dbReference type="ARBA" id="ARBA00023002"/>
    </source>
</evidence>
<organism evidence="12 13">
    <name type="scientific">Hirschia baltica (strain ATCC 49814 / DSM 5838 / IFAM 1418)</name>
    <dbReference type="NCBI Taxonomy" id="582402"/>
    <lineage>
        <taxon>Bacteria</taxon>
        <taxon>Pseudomonadati</taxon>
        <taxon>Pseudomonadota</taxon>
        <taxon>Alphaproteobacteria</taxon>
        <taxon>Hyphomonadales</taxon>
        <taxon>Hyphomonadaceae</taxon>
        <taxon>Hirschia</taxon>
    </lineage>
</organism>
<dbReference type="GO" id="GO:0008270">
    <property type="term" value="F:zinc ion binding"/>
    <property type="evidence" value="ECO:0007669"/>
    <property type="project" value="UniProtKB-UniRule"/>
</dbReference>
<protein>
    <recommendedName>
        <fullName evidence="5">Histidinol dehydrogenase</fullName>
        <shortName evidence="5">HDH</shortName>
        <ecNumber evidence="5">1.1.1.23</ecNumber>
    </recommendedName>
</protein>
<feature type="binding site" evidence="5 9">
    <location>
        <position position="263"/>
    </location>
    <ligand>
        <name>substrate</name>
    </ligand>
</feature>
<dbReference type="KEGG" id="hba:Hbal_1769"/>
<dbReference type="AlphaFoldDB" id="C6XK12"/>
<dbReference type="RefSeq" id="WP_015827607.1">
    <property type="nucleotide sequence ID" value="NC_012982.1"/>
</dbReference>
<dbReference type="InterPro" id="IPR001692">
    <property type="entry name" value="Histidinol_DH_CS"/>
</dbReference>
<feature type="binding site" evidence="5 9">
    <location>
        <position position="420"/>
    </location>
    <ligand>
        <name>substrate</name>
    </ligand>
</feature>
<evidence type="ECO:0000256" key="2">
    <source>
        <dbReference type="ARBA" id="ARBA00022723"/>
    </source>
</evidence>
<dbReference type="GO" id="GO:0051287">
    <property type="term" value="F:NAD binding"/>
    <property type="evidence" value="ECO:0007669"/>
    <property type="project" value="InterPro"/>
</dbReference>
<dbReference type="PRINTS" id="PR00083">
    <property type="entry name" value="HOLDHDRGNASE"/>
</dbReference>
<feature type="binding site" evidence="5 8">
    <location>
        <position position="192"/>
    </location>
    <ligand>
        <name>NAD(+)</name>
        <dbReference type="ChEBI" id="CHEBI:57540"/>
    </ligand>
</feature>
<dbReference type="UniPathway" id="UPA00031">
    <property type="reaction ID" value="UER00014"/>
</dbReference>
<dbReference type="Gene3D" id="1.20.5.1300">
    <property type="match status" value="1"/>
</dbReference>
<dbReference type="PROSITE" id="PS00611">
    <property type="entry name" value="HISOL_DEHYDROGENASE"/>
    <property type="match status" value="1"/>
</dbReference>
<comment type="similarity">
    <text evidence="1 5 6 11">Belongs to the histidinol dehydrogenase family.</text>
</comment>
<dbReference type="GO" id="GO:0004399">
    <property type="term" value="F:histidinol dehydrogenase activity"/>
    <property type="evidence" value="ECO:0007669"/>
    <property type="project" value="UniProtKB-UniRule"/>
</dbReference>
<dbReference type="InterPro" id="IPR022695">
    <property type="entry name" value="Histidinol_DH_monofunct"/>
</dbReference>
<comment type="catalytic activity">
    <reaction evidence="5">
        <text>L-histidinol + 2 NAD(+) + H2O = L-histidine + 2 NADH + 3 H(+)</text>
        <dbReference type="Rhea" id="RHEA:20641"/>
        <dbReference type="ChEBI" id="CHEBI:15377"/>
        <dbReference type="ChEBI" id="CHEBI:15378"/>
        <dbReference type="ChEBI" id="CHEBI:57540"/>
        <dbReference type="ChEBI" id="CHEBI:57595"/>
        <dbReference type="ChEBI" id="CHEBI:57699"/>
        <dbReference type="ChEBI" id="CHEBI:57945"/>
        <dbReference type="EC" id="1.1.1.23"/>
    </reaction>
</comment>
<dbReference type="GO" id="GO:0000105">
    <property type="term" value="P:L-histidine biosynthetic process"/>
    <property type="evidence" value="ECO:0007669"/>
    <property type="project" value="UniProtKB-UniRule"/>
</dbReference>
<dbReference type="InterPro" id="IPR012131">
    <property type="entry name" value="Hstdl_DH"/>
</dbReference>
<dbReference type="GO" id="GO:0005829">
    <property type="term" value="C:cytosol"/>
    <property type="evidence" value="ECO:0007669"/>
    <property type="project" value="TreeGrafter"/>
</dbReference>
<feature type="binding site" evidence="5 9">
    <location>
        <position position="328"/>
    </location>
    <ligand>
        <name>substrate</name>
    </ligand>
</feature>
<dbReference type="STRING" id="582402.Hbal_1769"/>
<keyword evidence="3 5" id="KW-0862">Zinc</keyword>
<keyword evidence="13" id="KW-1185">Reference proteome</keyword>
<feature type="binding site" evidence="5 10">
    <location>
        <position position="263"/>
    </location>
    <ligand>
        <name>Zn(2+)</name>
        <dbReference type="ChEBI" id="CHEBI:29105"/>
    </ligand>
</feature>
<gene>
    <name evidence="5" type="primary">hisD</name>
    <name evidence="12" type="ordered locus">Hbal_1769</name>
</gene>
<feature type="binding site" evidence="5 10">
    <location>
        <position position="260"/>
    </location>
    <ligand>
        <name>Zn(2+)</name>
        <dbReference type="ChEBI" id="CHEBI:29105"/>
    </ligand>
</feature>
<evidence type="ECO:0000256" key="8">
    <source>
        <dbReference type="PIRSR" id="PIRSR000099-2"/>
    </source>
</evidence>
<evidence type="ECO:0000256" key="11">
    <source>
        <dbReference type="RuleBase" id="RU004175"/>
    </source>
</evidence>
<evidence type="ECO:0000256" key="7">
    <source>
        <dbReference type="PIRSR" id="PIRSR000099-1"/>
    </source>
</evidence>
<name>C6XK12_HIRBI</name>
<dbReference type="PANTHER" id="PTHR21256">
    <property type="entry name" value="HISTIDINOL DEHYDROGENASE HDH"/>
    <property type="match status" value="1"/>
</dbReference>
<accession>C6XK12</accession>